<dbReference type="AlphaFoldDB" id="A0A1S8A8E0"/>
<accession>A0A1S8A8E0</accession>
<keyword evidence="2" id="KW-1185">Reference proteome</keyword>
<proteinExistence type="predicted"/>
<gene>
    <name evidence="1" type="ORF">SAMD00023353_2900710</name>
</gene>
<sequence>MLFVLAVECGASRPCLATERAAHDPPGAVATKSRAVVDPYDTGSGVPRALAGSGGLPVFSSPDALYRRTSG</sequence>
<protein>
    <submittedName>
        <fullName evidence="1">Uncharacterized protein</fullName>
    </submittedName>
</protein>
<dbReference type="Proteomes" id="UP000054516">
    <property type="component" value="Unassembled WGS sequence"/>
</dbReference>
<name>A0A1S8A8E0_ROSNE</name>
<reference evidence="1" key="1">
    <citation type="submission" date="2016-03" db="EMBL/GenBank/DDBJ databases">
        <title>Draft genome sequence of Rosellinia necatrix.</title>
        <authorList>
            <person name="Kanematsu S."/>
        </authorList>
    </citation>
    <scope>NUCLEOTIDE SEQUENCE [LARGE SCALE GENOMIC DNA]</scope>
    <source>
        <strain evidence="1">W97</strain>
    </source>
</reference>
<evidence type="ECO:0000313" key="2">
    <source>
        <dbReference type="Proteomes" id="UP000054516"/>
    </source>
</evidence>
<organism evidence="1">
    <name type="scientific">Rosellinia necatrix</name>
    <name type="common">White root-rot fungus</name>
    <dbReference type="NCBI Taxonomy" id="77044"/>
    <lineage>
        <taxon>Eukaryota</taxon>
        <taxon>Fungi</taxon>
        <taxon>Dikarya</taxon>
        <taxon>Ascomycota</taxon>
        <taxon>Pezizomycotina</taxon>
        <taxon>Sordariomycetes</taxon>
        <taxon>Xylariomycetidae</taxon>
        <taxon>Xylariales</taxon>
        <taxon>Xylariaceae</taxon>
        <taxon>Rosellinia</taxon>
    </lineage>
</organism>
<evidence type="ECO:0000313" key="1">
    <source>
        <dbReference type="EMBL" id="GAW26368.1"/>
    </source>
</evidence>
<dbReference type="EMBL" id="DF977474">
    <property type="protein sequence ID" value="GAW26368.1"/>
    <property type="molecule type" value="Genomic_DNA"/>
</dbReference>